<protein>
    <submittedName>
        <fullName evidence="3">YqaA family protein</fullName>
    </submittedName>
</protein>
<dbReference type="PANTHER" id="PTHR42709">
    <property type="entry name" value="ALKALINE PHOSPHATASE LIKE PROTEIN"/>
    <property type="match status" value="1"/>
</dbReference>
<dbReference type="InterPro" id="IPR051311">
    <property type="entry name" value="DedA_domain"/>
</dbReference>
<dbReference type="PANTHER" id="PTHR42709:SF4">
    <property type="entry name" value="INNER MEMBRANE PROTEIN YQAA"/>
    <property type="match status" value="1"/>
</dbReference>
<keyword evidence="1" id="KW-1133">Transmembrane helix</keyword>
<feature type="domain" description="VTT" evidence="2">
    <location>
        <begin position="25"/>
        <end position="138"/>
    </location>
</feature>
<dbReference type="EMBL" id="JBAKIA010000009">
    <property type="protein sequence ID" value="MEJ8475218.1"/>
    <property type="molecule type" value="Genomic_DNA"/>
</dbReference>
<evidence type="ECO:0000256" key="1">
    <source>
        <dbReference type="SAM" id="Phobius"/>
    </source>
</evidence>
<keyword evidence="1" id="KW-0472">Membrane</keyword>
<evidence type="ECO:0000313" key="4">
    <source>
        <dbReference type="Proteomes" id="UP001385499"/>
    </source>
</evidence>
<gene>
    <name evidence="3" type="ORF">V6575_14080</name>
</gene>
<feature type="transmembrane region" description="Helical" evidence="1">
    <location>
        <begin position="38"/>
        <end position="59"/>
    </location>
</feature>
<evidence type="ECO:0000259" key="2">
    <source>
        <dbReference type="Pfam" id="PF09335"/>
    </source>
</evidence>
<feature type="transmembrane region" description="Helical" evidence="1">
    <location>
        <begin position="119"/>
        <end position="140"/>
    </location>
</feature>
<dbReference type="Pfam" id="PF09335">
    <property type="entry name" value="VTT_dom"/>
    <property type="match status" value="1"/>
</dbReference>
<dbReference type="InterPro" id="IPR032816">
    <property type="entry name" value="VTT_dom"/>
</dbReference>
<organism evidence="3 4">
    <name type="scientific">Roseibium algae</name>
    <dbReference type="NCBI Taxonomy" id="3123038"/>
    <lineage>
        <taxon>Bacteria</taxon>
        <taxon>Pseudomonadati</taxon>
        <taxon>Pseudomonadota</taxon>
        <taxon>Alphaproteobacteria</taxon>
        <taxon>Hyphomicrobiales</taxon>
        <taxon>Stappiaceae</taxon>
        <taxon>Roseibium</taxon>
    </lineage>
</organism>
<dbReference type="Proteomes" id="UP001385499">
    <property type="component" value="Unassembled WGS sequence"/>
</dbReference>
<evidence type="ECO:0000313" key="3">
    <source>
        <dbReference type="EMBL" id="MEJ8475218.1"/>
    </source>
</evidence>
<dbReference type="RefSeq" id="WP_340275176.1">
    <property type="nucleotide sequence ID" value="NZ_JBAKIA010000009.1"/>
</dbReference>
<proteinExistence type="predicted"/>
<name>A0ABU8TM31_9HYPH</name>
<sequence length="143" mass="15506">MIISLAGLFLLSFLAATLLPAQSELVLAGLITAEAAPVWLLICVASVANTLGSAVNWLLGRGVTSFSDRPWYPVKPEKLAKACGWYQRYGKWSLLLSWAPFIGDPLTLVAGILKEPFLPFLVLVSIAKTGRYLIVAAVMLEFL</sequence>
<keyword evidence="1" id="KW-0812">Transmembrane</keyword>
<reference evidence="3 4" key="1">
    <citation type="submission" date="2024-02" db="EMBL/GenBank/DDBJ databases">
        <title>Roseibium algae sp. nov., isolated from marine alga (Grateloupia sp.), showing potential in myo-inositol conversion.</title>
        <authorList>
            <person name="Wang Y."/>
        </authorList>
    </citation>
    <scope>NUCLEOTIDE SEQUENCE [LARGE SCALE GENOMIC DNA]</scope>
    <source>
        <strain evidence="3 4">H3510</strain>
    </source>
</reference>
<comment type="caution">
    <text evidence="3">The sequence shown here is derived from an EMBL/GenBank/DDBJ whole genome shotgun (WGS) entry which is preliminary data.</text>
</comment>
<feature type="transmembrane region" description="Helical" evidence="1">
    <location>
        <begin position="94"/>
        <end position="113"/>
    </location>
</feature>
<accession>A0ABU8TM31</accession>
<keyword evidence="4" id="KW-1185">Reference proteome</keyword>